<dbReference type="AlphaFoldDB" id="A0A413YUF1"/>
<evidence type="ECO:0000313" key="2">
    <source>
        <dbReference type="Proteomes" id="UP000285844"/>
    </source>
</evidence>
<organism evidence="1 2">
    <name type="scientific">Lachnospira eligens</name>
    <dbReference type="NCBI Taxonomy" id="39485"/>
    <lineage>
        <taxon>Bacteria</taxon>
        <taxon>Bacillati</taxon>
        <taxon>Bacillota</taxon>
        <taxon>Clostridia</taxon>
        <taxon>Lachnospirales</taxon>
        <taxon>Lachnospiraceae</taxon>
        <taxon>Lachnospira</taxon>
    </lineage>
</organism>
<reference evidence="1 2" key="1">
    <citation type="submission" date="2018-08" db="EMBL/GenBank/DDBJ databases">
        <title>A genome reference for cultivated species of the human gut microbiota.</title>
        <authorList>
            <person name="Zou Y."/>
            <person name="Xue W."/>
            <person name="Luo G."/>
        </authorList>
    </citation>
    <scope>NUCLEOTIDE SEQUENCE [LARGE SCALE GENOMIC DNA]</scope>
    <source>
        <strain evidence="1 2">AM37-3BH</strain>
    </source>
</reference>
<protein>
    <recommendedName>
        <fullName evidence="3">XRE family transcriptional regulator</fullName>
    </recommendedName>
</protein>
<sequence length="63" mass="7245">MEVLVSYHGISKLTIAKMAGVEEKDIDRLLANPPEKVEIEVKYKIAVTVMELRFWLKDCELPI</sequence>
<evidence type="ECO:0000313" key="1">
    <source>
        <dbReference type="EMBL" id="RHC12711.1"/>
    </source>
</evidence>
<dbReference type="Pfam" id="PF20317">
    <property type="entry name" value="HTH_60"/>
    <property type="match status" value="1"/>
</dbReference>
<dbReference type="EMBL" id="QSHM01000009">
    <property type="protein sequence ID" value="RHC12711.1"/>
    <property type="molecule type" value="Genomic_DNA"/>
</dbReference>
<gene>
    <name evidence="1" type="ORF">DW858_08650</name>
</gene>
<accession>A0A413YUF1</accession>
<dbReference type="Proteomes" id="UP000285844">
    <property type="component" value="Unassembled WGS sequence"/>
</dbReference>
<proteinExistence type="predicted"/>
<evidence type="ECO:0008006" key="3">
    <source>
        <dbReference type="Google" id="ProtNLM"/>
    </source>
</evidence>
<name>A0A413YUF1_9FIRM</name>
<comment type="caution">
    <text evidence="1">The sequence shown here is derived from an EMBL/GenBank/DDBJ whole genome shotgun (WGS) entry which is preliminary data.</text>
</comment>
<dbReference type="InterPro" id="IPR046930">
    <property type="entry name" value="HTH_60"/>
</dbReference>